<dbReference type="InterPro" id="IPR013087">
    <property type="entry name" value="Znf_C2H2_type"/>
</dbReference>
<feature type="compositionally biased region" description="Polar residues" evidence="1">
    <location>
        <begin position="494"/>
        <end position="510"/>
    </location>
</feature>
<dbReference type="AlphaFoldDB" id="K1RN03"/>
<dbReference type="PANTHER" id="PTHR13309:SF0">
    <property type="entry name" value="FMR1-INTERACTING PROTEIN NUFIP1"/>
    <property type="match status" value="1"/>
</dbReference>
<dbReference type="InterPro" id="IPR039136">
    <property type="entry name" value="NUFIP1-like"/>
</dbReference>
<feature type="compositionally biased region" description="Polar residues" evidence="1">
    <location>
        <begin position="125"/>
        <end position="134"/>
    </location>
</feature>
<dbReference type="PROSITE" id="PS50157">
    <property type="entry name" value="ZINC_FINGER_C2H2_2"/>
    <property type="match status" value="1"/>
</dbReference>
<dbReference type="InParanoid" id="K1RN03"/>
<accession>K1RN03</accession>
<proteinExistence type="predicted"/>
<feature type="compositionally biased region" description="Low complexity" evidence="1">
    <location>
        <begin position="145"/>
        <end position="158"/>
    </location>
</feature>
<dbReference type="HOGENOM" id="CLU_409546_0_0_1"/>
<dbReference type="InterPro" id="IPR019496">
    <property type="entry name" value="NUFIP1_cons_dom"/>
</dbReference>
<evidence type="ECO:0000256" key="1">
    <source>
        <dbReference type="SAM" id="MobiDB-lite"/>
    </source>
</evidence>
<evidence type="ECO:0000313" key="2">
    <source>
        <dbReference type="EMBL" id="EKC42970.1"/>
    </source>
</evidence>
<sequence>MINAEQVLKLVKDPYSGNNGMNNSGAAGQMSGYARFPGPPHSGHHFSPRFTHRGPPPKQLNFYMSPHQSSVRQQVSYSDMNLFSNGANRQNANYAYGKNFSHPRPNFNSPPPRHQVSYGDSNMFASNTGQQYMFNSPQNPPPPQLNQQNGNQWQQNHGHQNGQWNNHFQNESTKMNGRVNFAENGMKTTHNNRKPWNNNVWSNLPKDFNKKHEHFPKKKKKPKVDKRDLAENNVYFCETCDRGYKAQDKYQEHIDSHVKCRHEGCSYTAHPKLVQLHDRTQHSSGLATKIWKLESPEDIAKWREERKRNFPTAETVKRKNEIIQEKIARGEVIETKTFGKMRNKGGKKDKFGKWKNKRQNNRNNRGRREDDCTETPPKIGAPSTKYMCNFSLWYFRKMRNKGGKKDKFGKWKNKRQNNRNNCGRREDDCTESPPKLGAPSTKVADKDKRFDADPLSLLEGLEETVPDSDQAVSAVGGLATLMANYSDSDEEKPPQTNKPLHTDIPSQNDTLSKKEIQCVENGENNGTEHGNKRKRKRHRKNDGDFNSRPKVRKSTLLEKLLAPNIRRERNLVLQCVYHIVKENFFGVGSKKEDKEPSLEVTCDSAEGCVIKPETDGESCVPPDSSKSEETLEEKLNCKEPNHLDIKIQNVVVDPLKIDSIKECVIDDHAWA</sequence>
<dbReference type="PANTHER" id="PTHR13309">
    <property type="entry name" value="NUCLEAR FRAGILE X MENTAL RETARDATION PROTEIN INTERACTING PROTEIN 1"/>
    <property type="match status" value="1"/>
</dbReference>
<reference evidence="2" key="1">
    <citation type="journal article" date="2012" name="Nature">
        <title>The oyster genome reveals stress adaptation and complexity of shell formation.</title>
        <authorList>
            <person name="Zhang G."/>
            <person name="Fang X."/>
            <person name="Guo X."/>
            <person name="Li L."/>
            <person name="Luo R."/>
            <person name="Xu F."/>
            <person name="Yang P."/>
            <person name="Zhang L."/>
            <person name="Wang X."/>
            <person name="Qi H."/>
            <person name="Xiong Z."/>
            <person name="Que H."/>
            <person name="Xie Y."/>
            <person name="Holland P.W."/>
            <person name="Paps J."/>
            <person name="Zhu Y."/>
            <person name="Wu F."/>
            <person name="Chen Y."/>
            <person name="Wang J."/>
            <person name="Peng C."/>
            <person name="Meng J."/>
            <person name="Yang L."/>
            <person name="Liu J."/>
            <person name="Wen B."/>
            <person name="Zhang N."/>
            <person name="Huang Z."/>
            <person name="Zhu Q."/>
            <person name="Feng Y."/>
            <person name="Mount A."/>
            <person name="Hedgecock D."/>
            <person name="Xu Z."/>
            <person name="Liu Y."/>
            <person name="Domazet-Loso T."/>
            <person name="Du Y."/>
            <person name="Sun X."/>
            <person name="Zhang S."/>
            <person name="Liu B."/>
            <person name="Cheng P."/>
            <person name="Jiang X."/>
            <person name="Li J."/>
            <person name="Fan D."/>
            <person name="Wang W."/>
            <person name="Fu W."/>
            <person name="Wang T."/>
            <person name="Wang B."/>
            <person name="Zhang J."/>
            <person name="Peng Z."/>
            <person name="Li Y."/>
            <person name="Li N."/>
            <person name="Wang J."/>
            <person name="Chen M."/>
            <person name="He Y."/>
            <person name="Tan F."/>
            <person name="Song X."/>
            <person name="Zheng Q."/>
            <person name="Huang R."/>
            <person name="Yang H."/>
            <person name="Du X."/>
            <person name="Chen L."/>
            <person name="Yang M."/>
            <person name="Gaffney P.M."/>
            <person name="Wang S."/>
            <person name="Luo L."/>
            <person name="She Z."/>
            <person name="Ming Y."/>
            <person name="Huang W."/>
            <person name="Zhang S."/>
            <person name="Huang B."/>
            <person name="Zhang Y."/>
            <person name="Qu T."/>
            <person name="Ni P."/>
            <person name="Miao G."/>
            <person name="Wang J."/>
            <person name="Wang Q."/>
            <person name="Steinberg C.E."/>
            <person name="Wang H."/>
            <person name="Li N."/>
            <person name="Qian L."/>
            <person name="Zhang G."/>
            <person name="Li Y."/>
            <person name="Yang H."/>
            <person name="Liu X."/>
            <person name="Wang J."/>
            <person name="Yin Y."/>
            <person name="Wang J."/>
        </authorList>
    </citation>
    <scope>NUCLEOTIDE SEQUENCE [LARGE SCALE GENOMIC DNA]</scope>
    <source>
        <strain evidence="2">05x7-T-G4-1.051#20</strain>
    </source>
</reference>
<feature type="compositionally biased region" description="Basic residues" evidence="1">
    <location>
        <begin position="531"/>
        <end position="540"/>
    </location>
</feature>
<dbReference type="Pfam" id="PF10453">
    <property type="entry name" value="NUFIP1"/>
    <property type="match status" value="1"/>
</dbReference>
<dbReference type="GO" id="GO:0000492">
    <property type="term" value="P:box C/D snoRNP assembly"/>
    <property type="evidence" value="ECO:0007669"/>
    <property type="project" value="TreeGrafter"/>
</dbReference>
<protein>
    <submittedName>
        <fullName evidence="2">Nuclear fragile X mental retardation-interacting protein 1</fullName>
    </submittedName>
</protein>
<gene>
    <name evidence="2" type="ORF">CGI_10023570</name>
</gene>
<feature type="region of interest" description="Disordered" evidence="1">
    <location>
        <begin position="486"/>
        <end position="550"/>
    </location>
</feature>
<dbReference type="GO" id="GO:0005634">
    <property type="term" value="C:nucleus"/>
    <property type="evidence" value="ECO:0007669"/>
    <property type="project" value="TreeGrafter"/>
</dbReference>
<feature type="region of interest" description="Disordered" evidence="1">
    <location>
        <begin position="404"/>
        <end position="448"/>
    </location>
</feature>
<organism evidence="2">
    <name type="scientific">Magallana gigas</name>
    <name type="common">Pacific oyster</name>
    <name type="synonym">Crassostrea gigas</name>
    <dbReference type="NCBI Taxonomy" id="29159"/>
    <lineage>
        <taxon>Eukaryota</taxon>
        <taxon>Metazoa</taxon>
        <taxon>Spiralia</taxon>
        <taxon>Lophotrochozoa</taxon>
        <taxon>Mollusca</taxon>
        <taxon>Bivalvia</taxon>
        <taxon>Autobranchia</taxon>
        <taxon>Pteriomorphia</taxon>
        <taxon>Ostreida</taxon>
        <taxon>Ostreoidea</taxon>
        <taxon>Ostreidae</taxon>
        <taxon>Magallana</taxon>
    </lineage>
</organism>
<dbReference type="FunCoup" id="K1RN03">
    <property type="interactions" value="1532"/>
</dbReference>
<feature type="region of interest" description="Disordered" evidence="1">
    <location>
        <begin position="339"/>
        <end position="380"/>
    </location>
</feature>
<name>K1RN03_MAGGI</name>
<dbReference type="PROSITE" id="PS00028">
    <property type="entry name" value="ZINC_FINGER_C2H2_1"/>
    <property type="match status" value="1"/>
</dbReference>
<dbReference type="SMART" id="SM00355">
    <property type="entry name" value="ZnF_C2H2"/>
    <property type="match status" value="2"/>
</dbReference>
<dbReference type="GO" id="GO:0003723">
    <property type="term" value="F:RNA binding"/>
    <property type="evidence" value="ECO:0007669"/>
    <property type="project" value="InterPro"/>
</dbReference>
<dbReference type="EMBL" id="JH815876">
    <property type="protein sequence ID" value="EKC42970.1"/>
    <property type="molecule type" value="Genomic_DNA"/>
</dbReference>
<feature type="region of interest" description="Disordered" evidence="1">
    <location>
        <begin position="125"/>
        <end position="158"/>
    </location>
</feature>